<keyword evidence="1" id="KW-0732">Signal</keyword>
<reference evidence="2 3" key="1">
    <citation type="submission" date="2019-02" db="EMBL/GenBank/DDBJ databases">
        <title>Deep-cultivation of Planctomycetes and their phenomic and genomic characterization uncovers novel biology.</title>
        <authorList>
            <person name="Wiegand S."/>
            <person name="Jogler M."/>
            <person name="Boedeker C."/>
            <person name="Pinto D."/>
            <person name="Vollmers J."/>
            <person name="Rivas-Marin E."/>
            <person name="Kohn T."/>
            <person name="Peeters S.H."/>
            <person name="Heuer A."/>
            <person name="Rast P."/>
            <person name="Oberbeckmann S."/>
            <person name="Bunk B."/>
            <person name="Jeske O."/>
            <person name="Meyerdierks A."/>
            <person name="Storesund J.E."/>
            <person name="Kallscheuer N."/>
            <person name="Luecker S."/>
            <person name="Lage O.M."/>
            <person name="Pohl T."/>
            <person name="Merkel B.J."/>
            <person name="Hornburger P."/>
            <person name="Mueller R.-W."/>
            <person name="Bruemmer F."/>
            <person name="Labrenz M."/>
            <person name="Spormann A.M."/>
            <person name="Op den Camp H."/>
            <person name="Overmann J."/>
            <person name="Amann R."/>
            <person name="Jetten M.S.M."/>
            <person name="Mascher T."/>
            <person name="Medema M.H."/>
            <person name="Devos D.P."/>
            <person name="Kaster A.-K."/>
            <person name="Ovreas L."/>
            <person name="Rohde M."/>
            <person name="Galperin M.Y."/>
            <person name="Jogler C."/>
        </authorList>
    </citation>
    <scope>NUCLEOTIDE SEQUENCE [LARGE SCALE GENOMIC DNA]</scope>
    <source>
        <strain evidence="2 3">ETA_A8</strain>
    </source>
</reference>
<name>A0A517Y9C2_9BACT</name>
<gene>
    <name evidence="2" type="ORF">ETAA8_19080</name>
</gene>
<dbReference type="Proteomes" id="UP000315017">
    <property type="component" value="Chromosome"/>
</dbReference>
<dbReference type="AlphaFoldDB" id="A0A517Y9C2"/>
<dbReference type="Gene3D" id="1.25.40.10">
    <property type="entry name" value="Tetratricopeptide repeat domain"/>
    <property type="match status" value="1"/>
</dbReference>
<protein>
    <recommendedName>
        <fullName evidence="4">Tetratricopeptide repeat protein</fullName>
    </recommendedName>
</protein>
<dbReference type="KEGG" id="aagg:ETAA8_19080"/>
<dbReference type="InterPro" id="IPR011990">
    <property type="entry name" value="TPR-like_helical_dom_sf"/>
</dbReference>
<keyword evidence="3" id="KW-1185">Reference proteome</keyword>
<organism evidence="2 3">
    <name type="scientific">Anatilimnocola aggregata</name>
    <dbReference type="NCBI Taxonomy" id="2528021"/>
    <lineage>
        <taxon>Bacteria</taxon>
        <taxon>Pseudomonadati</taxon>
        <taxon>Planctomycetota</taxon>
        <taxon>Planctomycetia</taxon>
        <taxon>Pirellulales</taxon>
        <taxon>Pirellulaceae</taxon>
        <taxon>Anatilimnocola</taxon>
    </lineage>
</organism>
<accession>A0A517Y9C2</accession>
<dbReference type="RefSeq" id="WP_145087671.1">
    <property type="nucleotide sequence ID" value="NZ_CP036274.1"/>
</dbReference>
<feature type="chain" id="PRO_5021997752" description="Tetratricopeptide repeat protein" evidence="1">
    <location>
        <begin position="25"/>
        <end position="173"/>
    </location>
</feature>
<evidence type="ECO:0000313" key="2">
    <source>
        <dbReference type="EMBL" id="QDU26825.1"/>
    </source>
</evidence>
<evidence type="ECO:0000313" key="3">
    <source>
        <dbReference type="Proteomes" id="UP000315017"/>
    </source>
</evidence>
<proteinExistence type="predicted"/>
<evidence type="ECO:0008006" key="4">
    <source>
        <dbReference type="Google" id="ProtNLM"/>
    </source>
</evidence>
<sequence precursor="true">MIRVSAILVVIGLVVALGANPTQTDEGLTAFQDAASFQNNGLFDIAIGEWKRAIKLCKDPELVRKARIYLGTCHMQTKQHAEALKQFEHLTAGELSREKSKAANMDQRRQVLLYMVNCHVVLKNKDKATQLADEFKKEFPNDVKDLEVMLDGKGLPRNAAESIQAAETQVKRK</sequence>
<feature type="signal peptide" evidence="1">
    <location>
        <begin position="1"/>
        <end position="24"/>
    </location>
</feature>
<dbReference type="SUPFAM" id="SSF48452">
    <property type="entry name" value="TPR-like"/>
    <property type="match status" value="1"/>
</dbReference>
<evidence type="ECO:0000256" key="1">
    <source>
        <dbReference type="SAM" id="SignalP"/>
    </source>
</evidence>
<dbReference type="EMBL" id="CP036274">
    <property type="protein sequence ID" value="QDU26825.1"/>
    <property type="molecule type" value="Genomic_DNA"/>
</dbReference>